<evidence type="ECO:0000313" key="2">
    <source>
        <dbReference type="EMBL" id="KAE8690176.1"/>
    </source>
</evidence>
<dbReference type="InterPro" id="IPR000953">
    <property type="entry name" value="Chromo/chromo_shadow_dom"/>
</dbReference>
<dbReference type="InterPro" id="IPR051320">
    <property type="entry name" value="Viral_Replic_Matur_Polypro"/>
</dbReference>
<dbReference type="InterPro" id="IPR016197">
    <property type="entry name" value="Chromo-like_dom_sf"/>
</dbReference>
<feature type="domain" description="Chromo" evidence="1">
    <location>
        <begin position="371"/>
        <end position="430"/>
    </location>
</feature>
<sequence length="438" mass="51406">MVRKEEPTFLAVLVCDEPAITKEVPYMITRLSLYRIWSHPLKPLIEWLRLIYLVDIVIYSKTLKEHVEYLKQVFLVLRENELFVKEKKCLFAKIEVPFLCHIIGGGKIWMDRDKVRAIDECPLTELLKKDKAWDWGSKCQSAFDDIKLAMISEPFLVLPDHTKPFEVFTDASDVIIGGVLMQDGHPVAYESWKLNEIERRYMHKLGKVNFMVDALSRRYDMEFVSLLTGRMWERIKEGLSHDPMATSLIELANEGKTLKFWLDGGLFIMVMIDRFSKYETLFQRPKYVQPRRLFVFFSRLVRRYEGMFKVLKQVSTMAYRLELPSTIRAHPVFHVSLLKSYHQDKEEPDRGKLNRAPVGVNVSSNREVDTIHAERAIHGVGKWPRHEYLVQWKGLPESEGSWEPFEALWQFQQKINQFHSSRAIRASLELVGENVTNR</sequence>
<keyword evidence="3" id="KW-1185">Reference proteome</keyword>
<dbReference type="InterPro" id="IPR056924">
    <property type="entry name" value="SH3_Tf2-1"/>
</dbReference>
<dbReference type="InterPro" id="IPR023780">
    <property type="entry name" value="Chromo_domain"/>
</dbReference>
<protein>
    <recommendedName>
        <fullName evidence="1">Chromo domain-containing protein</fullName>
    </recommendedName>
</protein>
<dbReference type="Gene3D" id="2.40.50.40">
    <property type="match status" value="1"/>
</dbReference>
<dbReference type="Pfam" id="PF24626">
    <property type="entry name" value="SH3_Tf2-1"/>
    <property type="match status" value="1"/>
</dbReference>
<dbReference type="Proteomes" id="UP000436088">
    <property type="component" value="Unassembled WGS sequence"/>
</dbReference>
<dbReference type="InterPro" id="IPR041577">
    <property type="entry name" value="RT_RNaseH_2"/>
</dbReference>
<dbReference type="EMBL" id="VEPZ02001160">
    <property type="protein sequence ID" value="KAE8690176.1"/>
    <property type="molecule type" value="Genomic_DNA"/>
</dbReference>
<dbReference type="SUPFAM" id="SSF56672">
    <property type="entry name" value="DNA/RNA polymerases"/>
    <property type="match status" value="1"/>
</dbReference>
<name>A0A6A2ZEY6_HIBSY</name>
<dbReference type="Gene3D" id="3.30.70.270">
    <property type="match status" value="2"/>
</dbReference>
<dbReference type="CDD" id="cd00024">
    <property type="entry name" value="CD_CSD"/>
    <property type="match status" value="1"/>
</dbReference>
<dbReference type="Pfam" id="PF00385">
    <property type="entry name" value="Chromo"/>
    <property type="match status" value="1"/>
</dbReference>
<dbReference type="PANTHER" id="PTHR33064:SF40">
    <property type="entry name" value="REVERSE TRANSCRIPTASE_RETROTRANSPOSON-DERIVED PROTEIN RNASE H-LIKE DOMAIN-CONTAINING PROTEIN"/>
    <property type="match status" value="1"/>
</dbReference>
<evidence type="ECO:0000313" key="3">
    <source>
        <dbReference type="Proteomes" id="UP000436088"/>
    </source>
</evidence>
<reference evidence="2" key="1">
    <citation type="submission" date="2019-09" db="EMBL/GenBank/DDBJ databases">
        <title>Draft genome information of white flower Hibiscus syriacus.</title>
        <authorList>
            <person name="Kim Y.-M."/>
        </authorList>
    </citation>
    <scope>NUCLEOTIDE SEQUENCE [LARGE SCALE GENOMIC DNA]</scope>
    <source>
        <strain evidence="2">YM2019G1</strain>
    </source>
</reference>
<evidence type="ECO:0000259" key="1">
    <source>
        <dbReference type="PROSITE" id="PS50013"/>
    </source>
</evidence>
<organism evidence="2 3">
    <name type="scientific">Hibiscus syriacus</name>
    <name type="common">Rose of Sharon</name>
    <dbReference type="NCBI Taxonomy" id="106335"/>
    <lineage>
        <taxon>Eukaryota</taxon>
        <taxon>Viridiplantae</taxon>
        <taxon>Streptophyta</taxon>
        <taxon>Embryophyta</taxon>
        <taxon>Tracheophyta</taxon>
        <taxon>Spermatophyta</taxon>
        <taxon>Magnoliopsida</taxon>
        <taxon>eudicotyledons</taxon>
        <taxon>Gunneridae</taxon>
        <taxon>Pentapetalae</taxon>
        <taxon>rosids</taxon>
        <taxon>malvids</taxon>
        <taxon>Malvales</taxon>
        <taxon>Malvaceae</taxon>
        <taxon>Malvoideae</taxon>
        <taxon>Hibiscus</taxon>
    </lineage>
</organism>
<dbReference type="InterPro" id="IPR043128">
    <property type="entry name" value="Rev_trsase/Diguanyl_cyclase"/>
</dbReference>
<accession>A0A6A2ZEY6</accession>
<dbReference type="SUPFAM" id="SSF54160">
    <property type="entry name" value="Chromo domain-like"/>
    <property type="match status" value="1"/>
</dbReference>
<dbReference type="PROSITE" id="PS50013">
    <property type="entry name" value="CHROMO_2"/>
    <property type="match status" value="1"/>
</dbReference>
<gene>
    <name evidence="2" type="ORF">F3Y22_tig00110912pilonHSYRG00073</name>
</gene>
<proteinExistence type="predicted"/>
<comment type="caution">
    <text evidence="2">The sequence shown here is derived from an EMBL/GenBank/DDBJ whole genome shotgun (WGS) entry which is preliminary data.</text>
</comment>
<dbReference type="Pfam" id="PF17919">
    <property type="entry name" value="RT_RNaseH_2"/>
    <property type="match status" value="1"/>
</dbReference>
<dbReference type="PANTHER" id="PTHR33064">
    <property type="entry name" value="POL PROTEIN"/>
    <property type="match status" value="1"/>
</dbReference>
<dbReference type="AlphaFoldDB" id="A0A6A2ZEY6"/>
<dbReference type="InterPro" id="IPR043502">
    <property type="entry name" value="DNA/RNA_pol_sf"/>
</dbReference>